<evidence type="ECO:0000313" key="6">
    <source>
        <dbReference type="Proteomes" id="UP001610563"/>
    </source>
</evidence>
<dbReference type="PROSITE" id="PS50088">
    <property type="entry name" value="ANK_REPEAT"/>
    <property type="match status" value="1"/>
</dbReference>
<evidence type="ECO:0000256" key="4">
    <source>
        <dbReference type="SAM" id="Coils"/>
    </source>
</evidence>
<dbReference type="SMART" id="SM00248">
    <property type="entry name" value="ANK"/>
    <property type="match status" value="4"/>
</dbReference>
<dbReference type="InterPro" id="IPR002110">
    <property type="entry name" value="Ankyrin_rpt"/>
</dbReference>
<protein>
    <submittedName>
        <fullName evidence="5">Ankyrin repeat-containing domain protein</fullName>
    </submittedName>
</protein>
<dbReference type="PANTHER" id="PTHR24123:SF141">
    <property type="entry name" value="ANKYRIN 2, ISOFORM U"/>
    <property type="match status" value="1"/>
</dbReference>
<dbReference type="Pfam" id="PF12796">
    <property type="entry name" value="Ank_2"/>
    <property type="match status" value="1"/>
</dbReference>
<dbReference type="InterPro" id="IPR036770">
    <property type="entry name" value="Ankyrin_rpt-contain_sf"/>
</dbReference>
<evidence type="ECO:0000256" key="2">
    <source>
        <dbReference type="ARBA" id="ARBA00023043"/>
    </source>
</evidence>
<keyword evidence="4" id="KW-0175">Coiled coil</keyword>
<keyword evidence="6" id="KW-1185">Reference proteome</keyword>
<dbReference type="Gene3D" id="1.25.40.20">
    <property type="entry name" value="Ankyrin repeat-containing domain"/>
    <property type="match status" value="1"/>
</dbReference>
<name>A0ABR4GMJ7_9EURO</name>
<comment type="caution">
    <text evidence="5">The sequence shown here is derived from an EMBL/GenBank/DDBJ whole genome shotgun (WGS) entry which is preliminary data.</text>
</comment>
<dbReference type="SUPFAM" id="SSF48403">
    <property type="entry name" value="Ankyrin repeat"/>
    <property type="match status" value="1"/>
</dbReference>
<gene>
    <name evidence="5" type="ORF">BJX66DRAFT_332246</name>
</gene>
<organism evidence="5 6">
    <name type="scientific">Aspergillus keveii</name>
    <dbReference type="NCBI Taxonomy" id="714993"/>
    <lineage>
        <taxon>Eukaryota</taxon>
        <taxon>Fungi</taxon>
        <taxon>Dikarya</taxon>
        <taxon>Ascomycota</taxon>
        <taxon>Pezizomycotina</taxon>
        <taxon>Eurotiomycetes</taxon>
        <taxon>Eurotiomycetidae</taxon>
        <taxon>Eurotiales</taxon>
        <taxon>Aspergillaceae</taxon>
        <taxon>Aspergillus</taxon>
        <taxon>Aspergillus subgen. Nidulantes</taxon>
    </lineage>
</organism>
<evidence type="ECO:0000313" key="5">
    <source>
        <dbReference type="EMBL" id="KAL2800101.1"/>
    </source>
</evidence>
<keyword evidence="1" id="KW-0677">Repeat</keyword>
<keyword evidence="2 3" id="KW-0040">ANK repeat</keyword>
<dbReference type="PANTHER" id="PTHR24123">
    <property type="entry name" value="ANKYRIN REPEAT-CONTAINING"/>
    <property type="match status" value="1"/>
</dbReference>
<dbReference type="EMBL" id="JBFTWV010000004">
    <property type="protein sequence ID" value="KAL2800101.1"/>
    <property type="molecule type" value="Genomic_DNA"/>
</dbReference>
<feature type="coiled-coil region" evidence="4">
    <location>
        <begin position="149"/>
        <end position="176"/>
    </location>
</feature>
<reference evidence="5 6" key="1">
    <citation type="submission" date="2024-07" db="EMBL/GenBank/DDBJ databases">
        <title>Section-level genome sequencing and comparative genomics of Aspergillus sections Usti and Cavernicolus.</title>
        <authorList>
            <consortium name="Lawrence Berkeley National Laboratory"/>
            <person name="Nybo J.L."/>
            <person name="Vesth T.C."/>
            <person name="Theobald S."/>
            <person name="Frisvad J.C."/>
            <person name="Larsen T.O."/>
            <person name="Kjaerboelling I."/>
            <person name="Rothschild-Mancinelli K."/>
            <person name="Lyhne E.K."/>
            <person name="Kogle M.E."/>
            <person name="Barry K."/>
            <person name="Clum A."/>
            <person name="Na H."/>
            <person name="Ledsgaard L."/>
            <person name="Lin J."/>
            <person name="Lipzen A."/>
            <person name="Kuo A."/>
            <person name="Riley R."/>
            <person name="Mondo S."/>
            <person name="Labutti K."/>
            <person name="Haridas S."/>
            <person name="Pangalinan J."/>
            <person name="Salamov A.A."/>
            <person name="Simmons B.A."/>
            <person name="Magnuson J.K."/>
            <person name="Chen J."/>
            <person name="Drula E."/>
            <person name="Henrissat B."/>
            <person name="Wiebenga A."/>
            <person name="Lubbers R.J."/>
            <person name="Gomes A.C."/>
            <person name="Makela M.R."/>
            <person name="Stajich J."/>
            <person name="Grigoriev I.V."/>
            <person name="Mortensen U.H."/>
            <person name="De Vries R.P."/>
            <person name="Baker S.E."/>
            <person name="Andersen M.R."/>
        </authorList>
    </citation>
    <scope>NUCLEOTIDE SEQUENCE [LARGE SCALE GENOMIC DNA]</scope>
    <source>
        <strain evidence="5 6">CBS 209.92</strain>
    </source>
</reference>
<accession>A0ABR4GMJ7</accession>
<sequence>MNSPILLDRADFAANPEDLKTGILDAAASESASNGRIDILTLLLDAGAQVNRCKPPHNGPIWYAAINGQNEVIEVLLERSADIDEGCLRPTDSPLVMAAHYGFPRTVALLLDRGAEVNDTKGMRPLRYIGTTAPHWCVIKVVLEKGVHKRDKEAAADVLEEAYKENRQDLVDLLLEYGVTLDDL</sequence>
<dbReference type="InterPro" id="IPR051165">
    <property type="entry name" value="Multifunctional_ANK_Repeat"/>
</dbReference>
<evidence type="ECO:0000256" key="3">
    <source>
        <dbReference type="PROSITE-ProRule" id="PRU00023"/>
    </source>
</evidence>
<feature type="repeat" description="ANK" evidence="3">
    <location>
        <begin position="90"/>
        <end position="122"/>
    </location>
</feature>
<evidence type="ECO:0000256" key="1">
    <source>
        <dbReference type="ARBA" id="ARBA00022737"/>
    </source>
</evidence>
<dbReference type="Proteomes" id="UP001610563">
    <property type="component" value="Unassembled WGS sequence"/>
</dbReference>
<proteinExistence type="predicted"/>